<protein>
    <submittedName>
        <fullName evidence="2">Uncharacterized protein</fullName>
    </submittedName>
</protein>
<organism evidence="2 3">
    <name type="scientific">Cricetulus griseus</name>
    <name type="common">Chinese hamster</name>
    <name type="synonym">Cricetulus barabensis griseus</name>
    <dbReference type="NCBI Taxonomy" id="10029"/>
    <lineage>
        <taxon>Eukaryota</taxon>
        <taxon>Metazoa</taxon>
        <taxon>Chordata</taxon>
        <taxon>Craniata</taxon>
        <taxon>Vertebrata</taxon>
        <taxon>Euteleostomi</taxon>
        <taxon>Mammalia</taxon>
        <taxon>Eutheria</taxon>
        <taxon>Euarchontoglires</taxon>
        <taxon>Glires</taxon>
        <taxon>Rodentia</taxon>
        <taxon>Myomorpha</taxon>
        <taxon>Muroidea</taxon>
        <taxon>Cricetidae</taxon>
        <taxon>Cricetinae</taxon>
        <taxon>Cricetulus</taxon>
    </lineage>
</organism>
<dbReference type="AlphaFoldDB" id="G3IIN5"/>
<proteinExistence type="predicted"/>
<gene>
    <name evidence="2" type="ORF">I79_023708</name>
</gene>
<evidence type="ECO:0000313" key="3">
    <source>
        <dbReference type="Proteomes" id="UP000001075"/>
    </source>
</evidence>
<name>G3IIN5_CRIGR</name>
<dbReference type="Proteomes" id="UP000001075">
    <property type="component" value="Unassembled WGS sequence"/>
</dbReference>
<accession>G3IIN5</accession>
<reference evidence="3" key="1">
    <citation type="journal article" date="2011" name="Nat. Biotechnol.">
        <title>The genomic sequence of the Chinese hamster ovary (CHO)-K1 cell line.</title>
        <authorList>
            <person name="Xu X."/>
            <person name="Nagarajan H."/>
            <person name="Lewis N.E."/>
            <person name="Pan S."/>
            <person name="Cai Z."/>
            <person name="Liu X."/>
            <person name="Chen W."/>
            <person name="Xie M."/>
            <person name="Wang W."/>
            <person name="Hammond S."/>
            <person name="Andersen M.R."/>
            <person name="Neff N."/>
            <person name="Passarelli B."/>
            <person name="Koh W."/>
            <person name="Fan H.C."/>
            <person name="Wang J."/>
            <person name="Gui Y."/>
            <person name="Lee K.H."/>
            <person name="Betenbaugh M.J."/>
            <person name="Quake S.R."/>
            <person name="Famili I."/>
            <person name="Palsson B.O."/>
            <person name="Wang J."/>
        </authorList>
    </citation>
    <scope>NUCLEOTIDE SEQUENCE [LARGE SCALE GENOMIC DNA]</scope>
    <source>
        <strain evidence="3">CHO K1 cell line</strain>
    </source>
</reference>
<dbReference type="EMBL" id="JH003064">
    <property type="protein sequence ID" value="EGW14263.1"/>
    <property type="molecule type" value="Genomic_DNA"/>
</dbReference>
<feature type="region of interest" description="Disordered" evidence="1">
    <location>
        <begin position="29"/>
        <end position="50"/>
    </location>
</feature>
<sequence length="50" mass="5384">MACFEWTSVGREIRCFRMRWEGLPFPDHLTVGPGGGGKGQGERFQGGAGG</sequence>
<evidence type="ECO:0000256" key="1">
    <source>
        <dbReference type="SAM" id="MobiDB-lite"/>
    </source>
</evidence>
<dbReference type="InParanoid" id="G3IIN5"/>
<evidence type="ECO:0000313" key="2">
    <source>
        <dbReference type="EMBL" id="EGW14263.1"/>
    </source>
</evidence>
<feature type="compositionally biased region" description="Gly residues" evidence="1">
    <location>
        <begin position="32"/>
        <end position="50"/>
    </location>
</feature>